<organism evidence="4 5">
    <name type="scientific">Thermostaphylospora chromogena</name>
    <dbReference type="NCBI Taxonomy" id="35622"/>
    <lineage>
        <taxon>Bacteria</taxon>
        <taxon>Bacillati</taxon>
        <taxon>Actinomycetota</taxon>
        <taxon>Actinomycetes</taxon>
        <taxon>Streptosporangiales</taxon>
        <taxon>Thermomonosporaceae</taxon>
        <taxon>Thermostaphylospora</taxon>
    </lineage>
</organism>
<dbReference type="PRINTS" id="PR00081">
    <property type="entry name" value="GDHRDH"/>
</dbReference>
<dbReference type="GO" id="GO:0016616">
    <property type="term" value="F:oxidoreductase activity, acting on the CH-OH group of donors, NAD or NADP as acceptor"/>
    <property type="evidence" value="ECO:0007669"/>
    <property type="project" value="TreeGrafter"/>
</dbReference>
<dbReference type="Gene3D" id="3.40.50.720">
    <property type="entry name" value="NAD(P)-binding Rossmann-like Domain"/>
    <property type="match status" value="1"/>
</dbReference>
<dbReference type="Pfam" id="PF13561">
    <property type="entry name" value="adh_short_C2"/>
    <property type="match status" value="1"/>
</dbReference>
<dbReference type="InterPro" id="IPR020904">
    <property type="entry name" value="Sc_DH/Rdtase_CS"/>
</dbReference>
<accession>A0A1H1A8V5</accession>
<dbReference type="SUPFAM" id="SSF51735">
    <property type="entry name" value="NAD(P)-binding Rossmann-fold domains"/>
    <property type="match status" value="1"/>
</dbReference>
<dbReference type="InterPro" id="IPR057326">
    <property type="entry name" value="KR_dom"/>
</dbReference>
<dbReference type="PROSITE" id="PS00061">
    <property type="entry name" value="ADH_SHORT"/>
    <property type="match status" value="1"/>
</dbReference>
<comment type="similarity">
    <text evidence="1">Belongs to the short-chain dehydrogenases/reductases (SDR) family.</text>
</comment>
<evidence type="ECO:0000313" key="4">
    <source>
        <dbReference type="EMBL" id="SDQ35931.1"/>
    </source>
</evidence>
<proteinExistence type="inferred from homology"/>
<dbReference type="PRINTS" id="PR00080">
    <property type="entry name" value="SDRFAMILY"/>
</dbReference>
<name>A0A1H1A8V5_9ACTN</name>
<evidence type="ECO:0000256" key="1">
    <source>
        <dbReference type="ARBA" id="ARBA00006484"/>
    </source>
</evidence>
<dbReference type="InterPro" id="IPR002347">
    <property type="entry name" value="SDR_fam"/>
</dbReference>
<gene>
    <name evidence="4" type="ORF">SAMN04489764_0374</name>
</gene>
<dbReference type="AlphaFoldDB" id="A0A1H1A8V5"/>
<sequence length="240" mass="24902">MKIVAGKRVLVTGGTRGIGRATALALARAGARVVVCYRSDKTAAEEVAAELRLIGPGHRVVRSDVTDEQRTARLIGVCRDTLVGLDVLVNNVGVDGAAPVDRLSACEWRRVIDTDLTAAYLVTRAALPLLSPGASVINIGASAALRGRPAAAHYTAAKSALIGLTRSLAKELGPRGIRVNLVAPGVIAADLPVEVCNRLRAMTALDRLGTPDDVAKAVLFLASDLSAYISGVTLHVDGGM</sequence>
<dbReference type="InterPro" id="IPR036291">
    <property type="entry name" value="NAD(P)-bd_dom_sf"/>
</dbReference>
<feature type="domain" description="Ketoreductase" evidence="3">
    <location>
        <begin position="7"/>
        <end position="190"/>
    </location>
</feature>
<dbReference type="STRING" id="35622.SAMN04489764_0374"/>
<dbReference type="PANTHER" id="PTHR42760">
    <property type="entry name" value="SHORT-CHAIN DEHYDROGENASES/REDUCTASES FAMILY MEMBER"/>
    <property type="match status" value="1"/>
</dbReference>
<keyword evidence="2" id="KW-0560">Oxidoreductase</keyword>
<evidence type="ECO:0000259" key="3">
    <source>
        <dbReference type="SMART" id="SM00822"/>
    </source>
</evidence>
<dbReference type="EMBL" id="FNKK01000002">
    <property type="protein sequence ID" value="SDQ35931.1"/>
    <property type="molecule type" value="Genomic_DNA"/>
</dbReference>
<dbReference type="OrthoDB" id="286404at2"/>
<dbReference type="Proteomes" id="UP000217103">
    <property type="component" value="Unassembled WGS sequence"/>
</dbReference>
<dbReference type="GO" id="GO:0030497">
    <property type="term" value="P:fatty acid elongation"/>
    <property type="evidence" value="ECO:0007669"/>
    <property type="project" value="TreeGrafter"/>
</dbReference>
<evidence type="ECO:0000313" key="5">
    <source>
        <dbReference type="Proteomes" id="UP000217103"/>
    </source>
</evidence>
<keyword evidence="5" id="KW-1185">Reference proteome</keyword>
<protein>
    <submittedName>
        <fullName evidence="4">3-oxoacyl-[acyl-carrier protein] reductase</fullName>
    </submittedName>
</protein>
<reference evidence="4 5" key="1">
    <citation type="submission" date="2016-10" db="EMBL/GenBank/DDBJ databases">
        <authorList>
            <person name="de Groot N.N."/>
        </authorList>
    </citation>
    <scope>NUCLEOTIDE SEQUENCE [LARGE SCALE GENOMIC DNA]</scope>
    <source>
        <strain evidence="4 5">DSM 43794</strain>
    </source>
</reference>
<dbReference type="FunFam" id="3.40.50.720:FF:000084">
    <property type="entry name" value="Short-chain dehydrogenase reductase"/>
    <property type="match status" value="1"/>
</dbReference>
<evidence type="ECO:0000256" key="2">
    <source>
        <dbReference type="ARBA" id="ARBA00023002"/>
    </source>
</evidence>
<dbReference type="PANTHER" id="PTHR42760:SF40">
    <property type="entry name" value="3-OXOACYL-[ACYL-CARRIER-PROTEIN] REDUCTASE, CHLOROPLASTIC"/>
    <property type="match status" value="1"/>
</dbReference>
<dbReference type="SMART" id="SM00822">
    <property type="entry name" value="PKS_KR"/>
    <property type="match status" value="1"/>
</dbReference>
<dbReference type="RefSeq" id="WP_093257265.1">
    <property type="nucleotide sequence ID" value="NZ_FNKK01000002.1"/>
</dbReference>